<proteinExistence type="predicted"/>
<reference evidence="1" key="2">
    <citation type="journal article" date="2021" name="PeerJ">
        <title>Extensive microbial diversity within the chicken gut microbiome revealed by metagenomics and culture.</title>
        <authorList>
            <person name="Gilroy R."/>
            <person name="Ravi A."/>
            <person name="Getino M."/>
            <person name="Pursley I."/>
            <person name="Horton D.L."/>
            <person name="Alikhan N.F."/>
            <person name="Baker D."/>
            <person name="Gharbi K."/>
            <person name="Hall N."/>
            <person name="Watson M."/>
            <person name="Adriaenssens E.M."/>
            <person name="Foster-Nyarko E."/>
            <person name="Jarju S."/>
            <person name="Secka A."/>
            <person name="Antonio M."/>
            <person name="Oren A."/>
            <person name="Chaudhuri R.R."/>
            <person name="La Ragione R."/>
            <person name="Hildebrand F."/>
            <person name="Pallen M.J."/>
        </authorList>
    </citation>
    <scope>NUCLEOTIDE SEQUENCE</scope>
    <source>
        <strain evidence="1">13766</strain>
    </source>
</reference>
<protein>
    <submittedName>
        <fullName evidence="1">Uncharacterized protein</fullName>
    </submittedName>
</protein>
<accession>A0A9D1G2E2</accession>
<sequence>MGAFSAETEAFLRQAMERHSAMVYRLAYARTRRTCIRRRFCGWRCASGNLQMTSM</sequence>
<dbReference type="EMBL" id="DVJN01000231">
    <property type="protein sequence ID" value="HIS93789.1"/>
    <property type="molecule type" value="Genomic_DNA"/>
</dbReference>
<name>A0A9D1G2E2_9FIRM</name>
<reference evidence="1" key="1">
    <citation type="submission" date="2020-10" db="EMBL/GenBank/DDBJ databases">
        <authorList>
            <person name="Gilroy R."/>
        </authorList>
    </citation>
    <scope>NUCLEOTIDE SEQUENCE</scope>
    <source>
        <strain evidence="1">13766</strain>
    </source>
</reference>
<comment type="caution">
    <text evidence="1">The sequence shown here is derived from an EMBL/GenBank/DDBJ whole genome shotgun (WGS) entry which is preliminary data.</text>
</comment>
<dbReference type="Proteomes" id="UP000824140">
    <property type="component" value="Unassembled WGS sequence"/>
</dbReference>
<organism evidence="1 2">
    <name type="scientific">Candidatus Alectryocaccomicrobium excrementavium</name>
    <dbReference type="NCBI Taxonomy" id="2840668"/>
    <lineage>
        <taxon>Bacteria</taxon>
        <taxon>Bacillati</taxon>
        <taxon>Bacillota</taxon>
        <taxon>Clostridia</taxon>
        <taxon>Candidatus Alectryocaccomicrobium</taxon>
    </lineage>
</organism>
<evidence type="ECO:0000313" key="1">
    <source>
        <dbReference type="EMBL" id="HIS93789.1"/>
    </source>
</evidence>
<evidence type="ECO:0000313" key="2">
    <source>
        <dbReference type="Proteomes" id="UP000824140"/>
    </source>
</evidence>
<dbReference type="AlphaFoldDB" id="A0A9D1G2E2"/>
<gene>
    <name evidence="1" type="ORF">IAA84_12305</name>
</gene>